<dbReference type="AlphaFoldDB" id="A0AAV8V824"/>
<comment type="caution">
    <text evidence="4">The sequence shown here is derived from an EMBL/GenBank/DDBJ whole genome shotgun (WGS) entry which is preliminary data.</text>
</comment>
<dbReference type="InterPro" id="IPR011989">
    <property type="entry name" value="ARM-like"/>
</dbReference>
<evidence type="ECO:0000313" key="4">
    <source>
        <dbReference type="EMBL" id="KAJ8910352.1"/>
    </source>
</evidence>
<feature type="region of interest" description="Disordered" evidence="2">
    <location>
        <begin position="370"/>
        <end position="390"/>
    </location>
</feature>
<evidence type="ECO:0000256" key="2">
    <source>
        <dbReference type="SAM" id="MobiDB-lite"/>
    </source>
</evidence>
<gene>
    <name evidence="4" type="ORF">NQ315_004968</name>
</gene>
<dbReference type="Proteomes" id="UP001159042">
    <property type="component" value="Unassembled WGS sequence"/>
</dbReference>
<protein>
    <recommendedName>
        <fullName evidence="3">Protein kinase domain-containing protein</fullName>
    </recommendedName>
</protein>
<dbReference type="PANTHER" id="PTHR12984:SF15">
    <property type="entry name" value="PROTEIN-ASSOCIATING WITH THE CARBOXYL-TERMINAL DOMAIN OF EZRIN"/>
    <property type="match status" value="1"/>
</dbReference>
<dbReference type="Gene3D" id="1.10.510.10">
    <property type="entry name" value="Transferase(Phosphotransferase) domain 1"/>
    <property type="match status" value="1"/>
</dbReference>
<dbReference type="PROSITE" id="PS50011">
    <property type="entry name" value="PROTEIN_KINASE_DOM"/>
    <property type="match status" value="1"/>
</dbReference>
<evidence type="ECO:0000313" key="5">
    <source>
        <dbReference type="Proteomes" id="UP001159042"/>
    </source>
</evidence>
<evidence type="ECO:0000259" key="3">
    <source>
        <dbReference type="PROSITE" id="PS50011"/>
    </source>
</evidence>
<reference evidence="4 5" key="1">
    <citation type="journal article" date="2023" name="Insect Mol. Biol.">
        <title>Genome sequencing provides insights into the evolution of gene families encoding plant cell wall-degrading enzymes in longhorned beetles.</title>
        <authorList>
            <person name="Shin N.R."/>
            <person name="Okamura Y."/>
            <person name="Kirsch R."/>
            <person name="Pauchet Y."/>
        </authorList>
    </citation>
    <scope>NUCLEOTIDE SEQUENCE [LARGE SCALE GENOMIC DNA]</scope>
    <source>
        <strain evidence="4">EAD_L_NR</strain>
    </source>
</reference>
<proteinExistence type="inferred from homology"/>
<dbReference type="InterPro" id="IPR051177">
    <property type="entry name" value="CIK-Related_Protein"/>
</dbReference>
<dbReference type="InterPro" id="IPR011009">
    <property type="entry name" value="Kinase-like_dom_sf"/>
</dbReference>
<dbReference type="SUPFAM" id="SSF56112">
    <property type="entry name" value="Protein kinase-like (PK-like)"/>
    <property type="match status" value="1"/>
</dbReference>
<feature type="domain" description="Protein kinase" evidence="3">
    <location>
        <begin position="1"/>
        <end position="192"/>
    </location>
</feature>
<feature type="region of interest" description="Disordered" evidence="2">
    <location>
        <begin position="417"/>
        <end position="436"/>
    </location>
</feature>
<name>A0AAV8V824_9CUCU</name>
<evidence type="ECO:0000256" key="1">
    <source>
        <dbReference type="ARBA" id="ARBA00038349"/>
    </source>
</evidence>
<sequence>MSFNNLMIYRHPCIVKYVSSWQKNCKFYLAVEEVTPLSHVLPLLNTLQICVGLHSILKALHFLHEKASVSHNNICISSIYVTRDGSWKLGGMEYLCRYEDLSSDFLNKSRMNRYFKAVDSNEEKVFVNPTARRDFIDVYAFGVLVYEVFKSRESFDEVPNLDVFCDYCRNELQHTDPSQRPILSSILKHDFFNHEFINIHSFLIELPLKSDEEKMLFFRSLVGRLKMFNEEVVASQLGNLLLSRMVLLNGVAQETIVPFLLTPKSDEQEQTDQLFSEDTFKKYISPKLLEIISVRDAQIRLLLLNNFSNFMYMFTKEELQMYFLPELLVGIKDTNDHLVSVTLRTLADLVPVLGAATVIGGKRAKLFNDGRPMAHSNKNLPKEGTPQENEHPVVRDQILNNSISSIIDSHNLILPERSRPDGEEVETSTEEIEQSVDEDLENWDDWDLNENHSILINRLGIADIIEDSNDIAENHSNEGIKSIVNTKGDLARSKKTIADIEELDIKSQVQNNENDSFDFFHDMEPVINSSSKFLINEDNKCDVSLGIDKEVSSKLALNVNDINEEGWGDGDWD</sequence>
<dbReference type="PANTHER" id="PTHR12984">
    <property type="entry name" value="SCY1-RELATED S/T PROTEIN KINASE-LIKE"/>
    <property type="match status" value="1"/>
</dbReference>
<comment type="similarity">
    <text evidence="1">Belongs to the protein kinase superfamily.</text>
</comment>
<dbReference type="GO" id="GO:0005524">
    <property type="term" value="F:ATP binding"/>
    <property type="evidence" value="ECO:0007669"/>
    <property type="project" value="InterPro"/>
</dbReference>
<keyword evidence="5" id="KW-1185">Reference proteome</keyword>
<accession>A0AAV8V824</accession>
<dbReference type="EMBL" id="JANEYG010000314">
    <property type="protein sequence ID" value="KAJ8910352.1"/>
    <property type="molecule type" value="Genomic_DNA"/>
</dbReference>
<dbReference type="GO" id="GO:0004672">
    <property type="term" value="F:protein kinase activity"/>
    <property type="evidence" value="ECO:0007669"/>
    <property type="project" value="InterPro"/>
</dbReference>
<dbReference type="InterPro" id="IPR000719">
    <property type="entry name" value="Prot_kinase_dom"/>
</dbReference>
<feature type="compositionally biased region" description="Acidic residues" evidence="2">
    <location>
        <begin position="423"/>
        <end position="436"/>
    </location>
</feature>
<organism evidence="4 5">
    <name type="scientific">Exocentrus adspersus</name>
    <dbReference type="NCBI Taxonomy" id="1586481"/>
    <lineage>
        <taxon>Eukaryota</taxon>
        <taxon>Metazoa</taxon>
        <taxon>Ecdysozoa</taxon>
        <taxon>Arthropoda</taxon>
        <taxon>Hexapoda</taxon>
        <taxon>Insecta</taxon>
        <taxon>Pterygota</taxon>
        <taxon>Neoptera</taxon>
        <taxon>Endopterygota</taxon>
        <taxon>Coleoptera</taxon>
        <taxon>Polyphaga</taxon>
        <taxon>Cucujiformia</taxon>
        <taxon>Chrysomeloidea</taxon>
        <taxon>Cerambycidae</taxon>
        <taxon>Lamiinae</taxon>
        <taxon>Acanthocinini</taxon>
        <taxon>Exocentrus</taxon>
    </lineage>
</organism>
<dbReference type="Gene3D" id="1.25.10.10">
    <property type="entry name" value="Leucine-rich Repeat Variant"/>
    <property type="match status" value="1"/>
</dbReference>